<comment type="similarity">
    <text evidence="2">Belongs to the FldB/FldC dehydratase alpha/beta subunit family.</text>
</comment>
<protein>
    <submittedName>
        <fullName evidence="6">2-hydroxyacyl-CoA dehydratase family protein</fullName>
    </submittedName>
</protein>
<keyword evidence="7" id="KW-1185">Reference proteome</keyword>
<dbReference type="PANTHER" id="PTHR30548">
    <property type="entry name" value="2-HYDROXYGLUTARYL-COA DEHYDRATASE, D-COMPONENT-RELATED"/>
    <property type="match status" value="1"/>
</dbReference>
<dbReference type="Proteomes" id="UP001165422">
    <property type="component" value="Unassembled WGS sequence"/>
</dbReference>
<evidence type="ECO:0000256" key="1">
    <source>
        <dbReference type="ARBA" id="ARBA00001966"/>
    </source>
</evidence>
<evidence type="ECO:0000313" key="7">
    <source>
        <dbReference type="Proteomes" id="UP001165422"/>
    </source>
</evidence>
<keyword evidence="3" id="KW-0479">Metal-binding</keyword>
<dbReference type="Pfam" id="PF06050">
    <property type="entry name" value="HGD-D"/>
    <property type="match status" value="1"/>
</dbReference>
<organism evidence="6 7">
    <name type="scientific">Clostridium aromativorans</name>
    <dbReference type="NCBI Taxonomy" id="2836848"/>
    <lineage>
        <taxon>Bacteria</taxon>
        <taxon>Bacillati</taxon>
        <taxon>Bacillota</taxon>
        <taxon>Clostridia</taxon>
        <taxon>Eubacteriales</taxon>
        <taxon>Clostridiaceae</taxon>
        <taxon>Clostridium</taxon>
    </lineage>
</organism>
<comment type="caution">
    <text evidence="6">The sequence shown here is derived from an EMBL/GenBank/DDBJ whole genome shotgun (WGS) entry which is preliminary data.</text>
</comment>
<evidence type="ECO:0000256" key="5">
    <source>
        <dbReference type="ARBA" id="ARBA00023014"/>
    </source>
</evidence>
<accession>A0ABS8N3Q4</accession>
<name>A0ABS8N3Q4_9CLOT</name>
<comment type="cofactor">
    <cofactor evidence="1">
        <name>[4Fe-4S] cluster</name>
        <dbReference type="ChEBI" id="CHEBI:49883"/>
    </cofactor>
</comment>
<dbReference type="Gene3D" id="1.20.1270.370">
    <property type="match status" value="1"/>
</dbReference>
<dbReference type="EMBL" id="JAJJPB010000005">
    <property type="protein sequence ID" value="MCC9294417.1"/>
    <property type="molecule type" value="Genomic_DNA"/>
</dbReference>
<dbReference type="Gene3D" id="3.40.50.11900">
    <property type="match status" value="1"/>
</dbReference>
<evidence type="ECO:0000256" key="4">
    <source>
        <dbReference type="ARBA" id="ARBA00023004"/>
    </source>
</evidence>
<evidence type="ECO:0000256" key="3">
    <source>
        <dbReference type="ARBA" id="ARBA00022723"/>
    </source>
</evidence>
<dbReference type="PANTHER" id="PTHR30548:SF5">
    <property type="entry name" value="SUBUNIT OF OXYGEN-SENSITIVE 2-HYDROXYISOCAPROYL-COA DEHYDRATASE"/>
    <property type="match status" value="1"/>
</dbReference>
<dbReference type="InterPro" id="IPR010327">
    <property type="entry name" value="FldB/FldC_alpha/beta"/>
</dbReference>
<dbReference type="Gene3D" id="3.40.50.11890">
    <property type="match status" value="1"/>
</dbReference>
<keyword evidence="4" id="KW-0408">Iron</keyword>
<gene>
    <name evidence="6" type="ORF">LN736_06020</name>
</gene>
<dbReference type="RefSeq" id="WP_229981199.1">
    <property type="nucleotide sequence ID" value="NZ_JAJJPB010000005.1"/>
</dbReference>
<keyword evidence="5" id="KW-0411">Iron-sulfur</keyword>
<sequence length="376" mass="43095">MSSALDMINELEDIGANPSRSTLKEMKVTGKKAIGCFPIYTPDEIVYAAGLLPIGMWGGQTIGKLSSHYLQSFCCSTMKANTEQALMGKYDFLSAVIIPTFCDTLKCIAENWKISSPQLNIIPMVYPQNRKIKVGKEFMREEFIRVKKALEKVTGEEITEKALEESVEIYDDYRKTMQEFVELVQHYPTMLNAESRHLIIKASYFMDKKIYTTKMKELIKAIKELPEEKSRKKKIIITGLISEPTELLEIFTDNDMFIVADDLAHESRQFRTIAPKKGDALNRMVERIALQDGCAFLHDEAKSRGQMLIDMRNKYKADAVVVCQLKFCDPEEFDYPIIKKELEAAKIPTLYVEIEQQMDSLEQLRTRIQSFAEMLA</sequence>
<proteinExistence type="inferred from homology"/>
<reference evidence="6" key="1">
    <citation type="submission" date="2021-11" db="EMBL/GenBank/DDBJ databases">
        <authorList>
            <person name="Qingchun L."/>
            <person name="Dong Z."/>
            <person name="Zongwei Q."/>
            <person name="Jia Z."/>
            <person name="Duotao L."/>
        </authorList>
    </citation>
    <scope>NUCLEOTIDE SEQUENCE</scope>
    <source>
        <strain evidence="6">WLY-B-L2</strain>
    </source>
</reference>
<evidence type="ECO:0000313" key="6">
    <source>
        <dbReference type="EMBL" id="MCC9294417.1"/>
    </source>
</evidence>
<evidence type="ECO:0000256" key="2">
    <source>
        <dbReference type="ARBA" id="ARBA00005806"/>
    </source>
</evidence>